<protein>
    <recommendedName>
        <fullName evidence="3">Phage tail protein</fullName>
    </recommendedName>
</protein>
<gene>
    <name evidence="1" type="ORF">PS396_08015</name>
</gene>
<dbReference type="EMBL" id="JAQSFA010000023">
    <property type="protein sequence ID" value="MEE6701731.1"/>
    <property type="molecule type" value="Genomic_DNA"/>
</dbReference>
<sequence>MPNNYDEIPRVNFEVRMYEFEKLRMVAERLAQMGMPEAMAEYNREYARAKAASKIFIRNAGAEEVDEAQKVERQKVGHSKSGYVPTGTLQGSITPQFSKNGMKVSVAPLATAQDAAAARKKIAQGVKKLKNVNRPSRSEDAYYYGVAVEFGKGHNPKEPFMKPSGEKVAAHLDQKFIETMKEALE</sequence>
<accession>A0ABU7SUT2</accession>
<organism evidence="1 2">
    <name type="scientific">Limosilactobacillus pontis</name>
    <dbReference type="NCBI Taxonomy" id="35787"/>
    <lineage>
        <taxon>Bacteria</taxon>
        <taxon>Bacillati</taxon>
        <taxon>Bacillota</taxon>
        <taxon>Bacilli</taxon>
        <taxon>Lactobacillales</taxon>
        <taxon>Lactobacillaceae</taxon>
        <taxon>Limosilactobacillus</taxon>
    </lineage>
</organism>
<evidence type="ECO:0000313" key="2">
    <source>
        <dbReference type="Proteomes" id="UP001335665"/>
    </source>
</evidence>
<dbReference type="Proteomes" id="UP001335665">
    <property type="component" value="Unassembled WGS sequence"/>
</dbReference>
<evidence type="ECO:0000313" key="1">
    <source>
        <dbReference type="EMBL" id="MEE6701731.1"/>
    </source>
</evidence>
<dbReference type="RefSeq" id="WP_331192272.1">
    <property type="nucleotide sequence ID" value="NZ_JAQSEO010000023.1"/>
</dbReference>
<reference evidence="1 2" key="1">
    <citation type="submission" date="2023-02" db="EMBL/GenBank/DDBJ databases">
        <title>The predominant lactic acid bacteria and yeasts involved in the spontaneous fermentation of millet during the production of the traditional porridge Hausa koko in Ghana.</title>
        <authorList>
            <person name="Atter A."/>
            <person name="Diaz M."/>
        </authorList>
    </citation>
    <scope>NUCLEOTIDE SEQUENCE [LARGE SCALE GENOMIC DNA]</scope>
    <source>
        <strain evidence="1 2">FI11552</strain>
    </source>
</reference>
<keyword evidence="2" id="KW-1185">Reference proteome</keyword>
<proteinExistence type="predicted"/>
<evidence type="ECO:0008006" key="3">
    <source>
        <dbReference type="Google" id="ProtNLM"/>
    </source>
</evidence>
<name>A0ABU7SUT2_9LACO</name>
<comment type="caution">
    <text evidence="1">The sequence shown here is derived from an EMBL/GenBank/DDBJ whole genome shotgun (WGS) entry which is preliminary data.</text>
</comment>